<dbReference type="OrthoDB" id="4240385at2"/>
<feature type="signal peptide" evidence="1">
    <location>
        <begin position="1"/>
        <end position="30"/>
    </location>
</feature>
<gene>
    <name evidence="3" type="ORF">SAMN05216252_12195</name>
</gene>
<keyword evidence="1" id="KW-0732">Signal</keyword>
<dbReference type="InterPro" id="IPR003646">
    <property type="entry name" value="SH3-like_bac-type"/>
</dbReference>
<keyword evidence="4" id="KW-1185">Reference proteome</keyword>
<evidence type="ECO:0000313" key="4">
    <source>
        <dbReference type="Proteomes" id="UP000198280"/>
    </source>
</evidence>
<name>A0A239LWJ7_9ACTN</name>
<dbReference type="Pfam" id="PF08239">
    <property type="entry name" value="SH3_3"/>
    <property type="match status" value="1"/>
</dbReference>
<dbReference type="RefSeq" id="WP_089227206.1">
    <property type="nucleotide sequence ID" value="NZ_FZOF01000021.1"/>
</dbReference>
<dbReference type="Proteomes" id="UP000198280">
    <property type="component" value="Unassembled WGS sequence"/>
</dbReference>
<dbReference type="PROSITE" id="PS51781">
    <property type="entry name" value="SH3B"/>
    <property type="match status" value="1"/>
</dbReference>
<evidence type="ECO:0000256" key="1">
    <source>
        <dbReference type="SAM" id="SignalP"/>
    </source>
</evidence>
<reference evidence="3 4" key="1">
    <citation type="submission" date="2017-06" db="EMBL/GenBank/DDBJ databases">
        <authorList>
            <person name="Kim H.J."/>
            <person name="Triplett B.A."/>
        </authorList>
    </citation>
    <scope>NUCLEOTIDE SEQUENCE [LARGE SCALE GENOMIC DNA]</scope>
    <source>
        <strain evidence="3 4">CGMCC 4.1858</strain>
    </source>
</reference>
<evidence type="ECO:0000313" key="3">
    <source>
        <dbReference type="EMBL" id="SNT34079.1"/>
    </source>
</evidence>
<dbReference type="AlphaFoldDB" id="A0A239LWJ7"/>
<sequence length="125" mass="13088">MRITTKAVTIAASAALLLGGGIALAPTASAVGSSACTANITDQDVWPDNGLRFRSGPGISYTAKGLLYTSDRLTARCRKGTSWYYVSTDTKTRTGIAKGTYGWVSASYLDIQTCTANAPSCPVNR</sequence>
<dbReference type="EMBL" id="FZOF01000021">
    <property type="protein sequence ID" value="SNT34079.1"/>
    <property type="molecule type" value="Genomic_DNA"/>
</dbReference>
<protein>
    <submittedName>
        <fullName evidence="3">SH3 domain-containing protein</fullName>
    </submittedName>
</protein>
<feature type="chain" id="PRO_5039713539" evidence="1">
    <location>
        <begin position="31"/>
        <end position="125"/>
    </location>
</feature>
<evidence type="ECO:0000259" key="2">
    <source>
        <dbReference type="PROSITE" id="PS51781"/>
    </source>
</evidence>
<organism evidence="3 4">
    <name type="scientific">Actinacidiphila glaucinigra</name>
    <dbReference type="NCBI Taxonomy" id="235986"/>
    <lineage>
        <taxon>Bacteria</taxon>
        <taxon>Bacillati</taxon>
        <taxon>Actinomycetota</taxon>
        <taxon>Actinomycetes</taxon>
        <taxon>Kitasatosporales</taxon>
        <taxon>Streptomycetaceae</taxon>
        <taxon>Actinacidiphila</taxon>
    </lineage>
</organism>
<accession>A0A239LWJ7</accession>
<feature type="domain" description="SH3b" evidence="2">
    <location>
        <begin position="35"/>
        <end position="113"/>
    </location>
</feature>
<proteinExistence type="predicted"/>
<dbReference type="Gene3D" id="2.30.30.40">
    <property type="entry name" value="SH3 Domains"/>
    <property type="match status" value="1"/>
</dbReference>